<proteinExistence type="predicted"/>
<accession>A0ACC2NSL9</accession>
<gene>
    <name evidence="1" type="ORF">QAD02_005080</name>
</gene>
<dbReference type="Proteomes" id="UP001239111">
    <property type="component" value="Chromosome 3"/>
</dbReference>
<evidence type="ECO:0000313" key="2">
    <source>
        <dbReference type="Proteomes" id="UP001239111"/>
    </source>
</evidence>
<reference evidence="1" key="1">
    <citation type="submission" date="2023-04" db="EMBL/GenBank/DDBJ databases">
        <title>A chromosome-level genome assembly of the parasitoid wasp Eretmocerus hayati.</title>
        <authorList>
            <person name="Zhong Y."/>
            <person name="Liu S."/>
            <person name="Liu Y."/>
        </authorList>
    </citation>
    <scope>NUCLEOTIDE SEQUENCE</scope>
    <source>
        <strain evidence="1">ZJU_SS_LIU_2023</strain>
    </source>
</reference>
<keyword evidence="2" id="KW-1185">Reference proteome</keyword>
<name>A0ACC2NSL9_9HYME</name>
<dbReference type="EMBL" id="CM056743">
    <property type="protein sequence ID" value="KAJ8673818.1"/>
    <property type="molecule type" value="Genomic_DNA"/>
</dbReference>
<organism evidence="1 2">
    <name type="scientific">Eretmocerus hayati</name>
    <dbReference type="NCBI Taxonomy" id="131215"/>
    <lineage>
        <taxon>Eukaryota</taxon>
        <taxon>Metazoa</taxon>
        <taxon>Ecdysozoa</taxon>
        <taxon>Arthropoda</taxon>
        <taxon>Hexapoda</taxon>
        <taxon>Insecta</taxon>
        <taxon>Pterygota</taxon>
        <taxon>Neoptera</taxon>
        <taxon>Endopterygota</taxon>
        <taxon>Hymenoptera</taxon>
        <taxon>Apocrita</taxon>
        <taxon>Proctotrupomorpha</taxon>
        <taxon>Chalcidoidea</taxon>
        <taxon>Aphelinidae</taxon>
        <taxon>Aphelininae</taxon>
        <taxon>Eretmocerus</taxon>
    </lineage>
</organism>
<evidence type="ECO:0000313" key="1">
    <source>
        <dbReference type="EMBL" id="KAJ8673818.1"/>
    </source>
</evidence>
<protein>
    <submittedName>
        <fullName evidence="1">Uncharacterized protein</fullName>
    </submittedName>
</protein>
<sequence>MLSCSSNAKENLDNTRKALTDGYNSQHSYTSSLHLAMTILFILLVTLGAALAKCCPPSDAEIAHRSFAVIKFGDVPLYSGVIVSRSIVLTINEFHPEVDNDDLKVMVDISSDSNSQKDHDVDRIIHPKDPNFRVTLLKLETPIIFHGNVGYAPFSLKEDIGDDRATMICWRGSDIRHITKISTEFRVVSPRLCNTLRQQESYPDNFICLMPLRILNPICAAGSFGGGIFVDGHLEAIVDKIPRKGHVHNVVEFYPKISKDNKNWIRQKIREQELAGE</sequence>
<comment type="caution">
    <text evidence="1">The sequence shown here is derived from an EMBL/GenBank/DDBJ whole genome shotgun (WGS) entry which is preliminary data.</text>
</comment>